<dbReference type="OrthoDB" id="2242903at2759"/>
<gene>
    <name evidence="2" type="ORF">CEY00_Acc23310</name>
</gene>
<dbReference type="PANTHER" id="PTHR31215">
    <property type="entry name" value="OS05G0510400 PROTEIN-RELATED"/>
    <property type="match status" value="1"/>
</dbReference>
<dbReference type="InterPro" id="IPR044809">
    <property type="entry name" value="AUF1-like"/>
</dbReference>
<dbReference type="Gene3D" id="3.80.10.10">
    <property type="entry name" value="Ribonuclease Inhibitor"/>
    <property type="match status" value="1"/>
</dbReference>
<evidence type="ECO:0000259" key="1">
    <source>
        <dbReference type="SMART" id="SM00256"/>
    </source>
</evidence>
<dbReference type="FunCoup" id="A0A2R6Q528">
    <property type="interactions" value="1588"/>
</dbReference>
<dbReference type="EMBL" id="NKQK01000020">
    <property type="protein sequence ID" value="PSS01953.1"/>
    <property type="molecule type" value="Genomic_DNA"/>
</dbReference>
<sequence>MDDLPPMLILEILSRLSDSADLARCRVVSKALNTVSAEVRSINLYCSFDRYTKSRSPETKSLVTPFKKIFVDLVSRSRLTESVSLGVEKPLRGLSYDDVEDESDDLHLTGVDFVGEWLPSVAGQMRSISISDFWIQSCWRRSKILSLISSCCHSLLELELKNAWLSVDGLIGMPMLTSLTLEYIRLDDEDLNKVNDCFPSLQVLNLIGVGGLMEPKIHLLQLRTCHWMVSNAPLSLTILAPNLIKLKLECWKPKSLVIDAPLLFEFQLSLEKASNLEVKEFRDLKTLQLESRYLFSLLGSFPSSKTVKNLTIDSSKWTESAKVAKFNLATLFDAFPNAKSLAVGPGAWLEAETCFHAGDSEVNIEITAHLFVKEITAHLFVKDIEISVSFIFFVLEKCTNLTDMSLLIHREVESSIASNLMSRCIARCARVRWRWGFWKEGMKDAWVSDGI</sequence>
<comment type="caution">
    <text evidence="2">The sequence shown here is derived from an EMBL/GenBank/DDBJ whole genome shotgun (WGS) entry which is preliminary data.</text>
</comment>
<dbReference type="SUPFAM" id="SSF52047">
    <property type="entry name" value="RNI-like"/>
    <property type="match status" value="1"/>
</dbReference>
<dbReference type="InterPro" id="IPR001810">
    <property type="entry name" value="F-box_dom"/>
</dbReference>
<proteinExistence type="predicted"/>
<dbReference type="SMART" id="SM00256">
    <property type="entry name" value="FBOX"/>
    <property type="match status" value="1"/>
</dbReference>
<name>A0A2R6Q528_ACTCC</name>
<dbReference type="OMA" id="SWGTWAE"/>
<dbReference type="InterPro" id="IPR036047">
    <property type="entry name" value="F-box-like_dom_sf"/>
</dbReference>
<reference evidence="2 3" key="1">
    <citation type="submission" date="2017-07" db="EMBL/GenBank/DDBJ databases">
        <title>An improved, manually edited Actinidia chinensis var. chinensis (kiwifruit) genome highlights the challenges associated with draft genomes and gene prediction in plants.</title>
        <authorList>
            <person name="Pilkington S."/>
            <person name="Crowhurst R."/>
            <person name="Hilario E."/>
            <person name="Nardozza S."/>
            <person name="Fraser L."/>
            <person name="Peng Y."/>
            <person name="Gunaseelan K."/>
            <person name="Simpson R."/>
            <person name="Tahir J."/>
            <person name="Deroles S."/>
            <person name="Templeton K."/>
            <person name="Luo Z."/>
            <person name="Davy M."/>
            <person name="Cheng C."/>
            <person name="Mcneilage M."/>
            <person name="Scaglione D."/>
            <person name="Liu Y."/>
            <person name="Zhang Q."/>
            <person name="Datson P."/>
            <person name="De Silva N."/>
            <person name="Gardiner S."/>
            <person name="Bassett H."/>
            <person name="Chagne D."/>
            <person name="Mccallum J."/>
            <person name="Dzierzon H."/>
            <person name="Deng C."/>
            <person name="Wang Y.-Y."/>
            <person name="Barron N."/>
            <person name="Manako K."/>
            <person name="Bowen J."/>
            <person name="Foster T."/>
            <person name="Erridge Z."/>
            <person name="Tiffin H."/>
            <person name="Waite C."/>
            <person name="Davies K."/>
            <person name="Grierson E."/>
            <person name="Laing W."/>
            <person name="Kirk R."/>
            <person name="Chen X."/>
            <person name="Wood M."/>
            <person name="Montefiori M."/>
            <person name="Brummell D."/>
            <person name="Schwinn K."/>
            <person name="Catanach A."/>
            <person name="Fullerton C."/>
            <person name="Li D."/>
            <person name="Meiyalaghan S."/>
            <person name="Nieuwenhuizen N."/>
            <person name="Read N."/>
            <person name="Prakash R."/>
            <person name="Hunter D."/>
            <person name="Zhang H."/>
            <person name="Mckenzie M."/>
            <person name="Knabel M."/>
            <person name="Harris A."/>
            <person name="Allan A."/>
            <person name="Chen A."/>
            <person name="Janssen B."/>
            <person name="Plunkett B."/>
            <person name="Dwamena C."/>
            <person name="Voogd C."/>
            <person name="Leif D."/>
            <person name="Lafferty D."/>
            <person name="Souleyre E."/>
            <person name="Varkonyi-Gasic E."/>
            <person name="Gambi F."/>
            <person name="Hanley J."/>
            <person name="Yao J.-L."/>
            <person name="Cheung J."/>
            <person name="David K."/>
            <person name="Warren B."/>
            <person name="Marsh K."/>
            <person name="Snowden K."/>
            <person name="Lin-Wang K."/>
            <person name="Brian L."/>
            <person name="Martinez-Sanchez M."/>
            <person name="Wang M."/>
            <person name="Ileperuma N."/>
            <person name="Macnee N."/>
            <person name="Campin R."/>
            <person name="Mcatee P."/>
            <person name="Drummond R."/>
            <person name="Espley R."/>
            <person name="Ireland H."/>
            <person name="Wu R."/>
            <person name="Atkinson R."/>
            <person name="Karunairetnam S."/>
            <person name="Bulley S."/>
            <person name="Chunkath S."/>
            <person name="Hanley Z."/>
            <person name="Storey R."/>
            <person name="Thrimawithana A."/>
            <person name="Thomson S."/>
            <person name="David C."/>
            <person name="Testolin R."/>
        </authorList>
    </citation>
    <scope>NUCLEOTIDE SEQUENCE [LARGE SCALE GENOMIC DNA]</scope>
    <source>
        <strain evidence="3">cv. Red5</strain>
        <tissue evidence="2">Young leaf</tissue>
    </source>
</reference>
<dbReference type="Pfam" id="PF12937">
    <property type="entry name" value="F-box-like"/>
    <property type="match status" value="1"/>
</dbReference>
<keyword evidence="3" id="KW-1185">Reference proteome</keyword>
<accession>A0A2R6Q528</accession>
<dbReference type="InterPro" id="IPR032675">
    <property type="entry name" value="LRR_dom_sf"/>
</dbReference>
<dbReference type="SUPFAM" id="SSF81383">
    <property type="entry name" value="F-box domain"/>
    <property type="match status" value="1"/>
</dbReference>
<reference evidence="3" key="2">
    <citation type="journal article" date="2018" name="BMC Genomics">
        <title>A manually annotated Actinidia chinensis var. chinensis (kiwifruit) genome highlights the challenges associated with draft genomes and gene prediction in plants.</title>
        <authorList>
            <person name="Pilkington S.M."/>
            <person name="Crowhurst R."/>
            <person name="Hilario E."/>
            <person name="Nardozza S."/>
            <person name="Fraser L."/>
            <person name="Peng Y."/>
            <person name="Gunaseelan K."/>
            <person name="Simpson R."/>
            <person name="Tahir J."/>
            <person name="Deroles S.C."/>
            <person name="Templeton K."/>
            <person name="Luo Z."/>
            <person name="Davy M."/>
            <person name="Cheng C."/>
            <person name="McNeilage M."/>
            <person name="Scaglione D."/>
            <person name="Liu Y."/>
            <person name="Zhang Q."/>
            <person name="Datson P."/>
            <person name="De Silva N."/>
            <person name="Gardiner S.E."/>
            <person name="Bassett H."/>
            <person name="Chagne D."/>
            <person name="McCallum J."/>
            <person name="Dzierzon H."/>
            <person name="Deng C."/>
            <person name="Wang Y.Y."/>
            <person name="Barron L."/>
            <person name="Manako K."/>
            <person name="Bowen J."/>
            <person name="Foster T.M."/>
            <person name="Erridge Z.A."/>
            <person name="Tiffin H."/>
            <person name="Waite C.N."/>
            <person name="Davies K.M."/>
            <person name="Grierson E.P."/>
            <person name="Laing W.A."/>
            <person name="Kirk R."/>
            <person name="Chen X."/>
            <person name="Wood M."/>
            <person name="Montefiori M."/>
            <person name="Brummell D.A."/>
            <person name="Schwinn K.E."/>
            <person name="Catanach A."/>
            <person name="Fullerton C."/>
            <person name="Li D."/>
            <person name="Meiyalaghan S."/>
            <person name="Nieuwenhuizen N."/>
            <person name="Read N."/>
            <person name="Prakash R."/>
            <person name="Hunter D."/>
            <person name="Zhang H."/>
            <person name="McKenzie M."/>
            <person name="Knabel M."/>
            <person name="Harris A."/>
            <person name="Allan A.C."/>
            <person name="Gleave A."/>
            <person name="Chen A."/>
            <person name="Janssen B.J."/>
            <person name="Plunkett B."/>
            <person name="Ampomah-Dwamena C."/>
            <person name="Voogd C."/>
            <person name="Leif D."/>
            <person name="Lafferty D."/>
            <person name="Souleyre E.J.F."/>
            <person name="Varkonyi-Gasic E."/>
            <person name="Gambi F."/>
            <person name="Hanley J."/>
            <person name="Yao J.L."/>
            <person name="Cheung J."/>
            <person name="David K.M."/>
            <person name="Warren B."/>
            <person name="Marsh K."/>
            <person name="Snowden K.C."/>
            <person name="Lin-Wang K."/>
            <person name="Brian L."/>
            <person name="Martinez-Sanchez M."/>
            <person name="Wang M."/>
            <person name="Ileperuma N."/>
            <person name="Macnee N."/>
            <person name="Campin R."/>
            <person name="McAtee P."/>
            <person name="Drummond R.S.M."/>
            <person name="Espley R.V."/>
            <person name="Ireland H.S."/>
            <person name="Wu R."/>
            <person name="Atkinson R.G."/>
            <person name="Karunairetnam S."/>
            <person name="Bulley S."/>
            <person name="Chunkath S."/>
            <person name="Hanley Z."/>
            <person name="Storey R."/>
            <person name="Thrimawithana A.H."/>
            <person name="Thomson S."/>
            <person name="David C."/>
            <person name="Testolin R."/>
            <person name="Huang H."/>
            <person name="Hellens R.P."/>
            <person name="Schaffer R.J."/>
        </authorList>
    </citation>
    <scope>NUCLEOTIDE SEQUENCE [LARGE SCALE GENOMIC DNA]</scope>
    <source>
        <strain evidence="3">cv. Red5</strain>
    </source>
</reference>
<dbReference type="AlphaFoldDB" id="A0A2R6Q528"/>
<evidence type="ECO:0000313" key="2">
    <source>
        <dbReference type="EMBL" id="PSS01953.1"/>
    </source>
</evidence>
<protein>
    <submittedName>
        <fullName evidence="2">F-box/LRR-repeat protein</fullName>
    </submittedName>
</protein>
<dbReference type="Gramene" id="PSS01953">
    <property type="protein sequence ID" value="PSS01953"/>
    <property type="gene ID" value="CEY00_Acc23310"/>
</dbReference>
<evidence type="ECO:0000313" key="3">
    <source>
        <dbReference type="Proteomes" id="UP000241394"/>
    </source>
</evidence>
<dbReference type="Proteomes" id="UP000241394">
    <property type="component" value="Chromosome LG20"/>
</dbReference>
<dbReference type="InParanoid" id="A0A2R6Q528"/>
<organism evidence="2 3">
    <name type="scientific">Actinidia chinensis var. chinensis</name>
    <name type="common">Chinese soft-hair kiwi</name>
    <dbReference type="NCBI Taxonomy" id="1590841"/>
    <lineage>
        <taxon>Eukaryota</taxon>
        <taxon>Viridiplantae</taxon>
        <taxon>Streptophyta</taxon>
        <taxon>Embryophyta</taxon>
        <taxon>Tracheophyta</taxon>
        <taxon>Spermatophyta</taxon>
        <taxon>Magnoliopsida</taxon>
        <taxon>eudicotyledons</taxon>
        <taxon>Gunneridae</taxon>
        <taxon>Pentapetalae</taxon>
        <taxon>asterids</taxon>
        <taxon>Ericales</taxon>
        <taxon>Actinidiaceae</taxon>
        <taxon>Actinidia</taxon>
    </lineage>
</organism>
<feature type="domain" description="F-box" evidence="1">
    <location>
        <begin position="4"/>
        <end position="45"/>
    </location>
</feature>